<evidence type="ECO:0000256" key="1">
    <source>
        <dbReference type="ARBA" id="ARBA00005250"/>
    </source>
</evidence>
<protein>
    <recommendedName>
        <fullName evidence="3">Metallo-beta-lactamase domain-containing protein</fullName>
    </recommendedName>
</protein>
<dbReference type="InterPro" id="IPR050855">
    <property type="entry name" value="NDM-1-like"/>
</dbReference>
<keyword evidence="5" id="KW-1185">Reference proteome</keyword>
<accession>A0ABN1GF36</accession>
<dbReference type="EMBL" id="BAAAGA010000001">
    <property type="protein sequence ID" value="GAA0610211.1"/>
    <property type="molecule type" value="Genomic_DNA"/>
</dbReference>
<comment type="similarity">
    <text evidence="1">Belongs to the metallo-beta-lactamase superfamily. Class-B beta-lactamase family.</text>
</comment>
<dbReference type="PANTHER" id="PTHR42951">
    <property type="entry name" value="METALLO-BETA-LACTAMASE DOMAIN-CONTAINING"/>
    <property type="match status" value="1"/>
</dbReference>
<dbReference type="RefSeq" id="WP_343788796.1">
    <property type="nucleotide sequence ID" value="NZ_BAAAGA010000001.1"/>
</dbReference>
<dbReference type="Gene3D" id="3.60.15.10">
    <property type="entry name" value="Ribonuclease Z/Hydroxyacylglutathione hydrolase-like"/>
    <property type="match status" value="1"/>
</dbReference>
<evidence type="ECO:0000313" key="5">
    <source>
        <dbReference type="Proteomes" id="UP001501352"/>
    </source>
</evidence>
<proteinExistence type="inferred from homology"/>
<organism evidence="4 5">
    <name type="scientific">Brevundimonas kwangchunensis</name>
    <dbReference type="NCBI Taxonomy" id="322163"/>
    <lineage>
        <taxon>Bacteria</taxon>
        <taxon>Pseudomonadati</taxon>
        <taxon>Pseudomonadota</taxon>
        <taxon>Alphaproteobacteria</taxon>
        <taxon>Caulobacterales</taxon>
        <taxon>Caulobacteraceae</taxon>
        <taxon>Brevundimonas</taxon>
    </lineage>
</organism>
<dbReference type="InterPro" id="IPR036866">
    <property type="entry name" value="RibonucZ/Hydroxyglut_hydro"/>
</dbReference>
<dbReference type="PANTHER" id="PTHR42951:SF4">
    <property type="entry name" value="ACYL-COENZYME A THIOESTERASE MBLAC2"/>
    <property type="match status" value="1"/>
</dbReference>
<feature type="domain" description="Metallo-beta-lactamase" evidence="3">
    <location>
        <begin position="53"/>
        <end position="237"/>
    </location>
</feature>
<feature type="signal peptide" evidence="2">
    <location>
        <begin position="1"/>
        <end position="19"/>
    </location>
</feature>
<evidence type="ECO:0000256" key="2">
    <source>
        <dbReference type="SAM" id="SignalP"/>
    </source>
</evidence>
<comment type="caution">
    <text evidence="4">The sequence shown here is derived from an EMBL/GenBank/DDBJ whole genome shotgun (WGS) entry which is preliminary data.</text>
</comment>
<name>A0ABN1GF36_9CAUL</name>
<dbReference type="SUPFAM" id="SSF56281">
    <property type="entry name" value="Metallo-hydrolase/oxidoreductase"/>
    <property type="match status" value="1"/>
</dbReference>
<dbReference type="InterPro" id="IPR001279">
    <property type="entry name" value="Metallo-B-lactamas"/>
</dbReference>
<feature type="chain" id="PRO_5045195145" description="Metallo-beta-lactamase domain-containing protein" evidence="2">
    <location>
        <begin position="20"/>
        <end position="304"/>
    </location>
</feature>
<evidence type="ECO:0000313" key="4">
    <source>
        <dbReference type="EMBL" id="GAA0610211.1"/>
    </source>
</evidence>
<gene>
    <name evidence="4" type="ORF">GCM10009422_01290</name>
</gene>
<evidence type="ECO:0000259" key="3">
    <source>
        <dbReference type="SMART" id="SM00849"/>
    </source>
</evidence>
<dbReference type="CDD" id="cd16282">
    <property type="entry name" value="metallo-hydrolase-like_MBL-fold"/>
    <property type="match status" value="1"/>
</dbReference>
<reference evidence="4 5" key="1">
    <citation type="journal article" date="2019" name="Int. J. Syst. Evol. Microbiol.">
        <title>The Global Catalogue of Microorganisms (GCM) 10K type strain sequencing project: providing services to taxonomists for standard genome sequencing and annotation.</title>
        <authorList>
            <consortium name="The Broad Institute Genomics Platform"/>
            <consortium name="The Broad Institute Genome Sequencing Center for Infectious Disease"/>
            <person name="Wu L."/>
            <person name="Ma J."/>
        </authorList>
    </citation>
    <scope>NUCLEOTIDE SEQUENCE [LARGE SCALE GENOMIC DNA]</scope>
    <source>
        <strain evidence="4 5">JCM 12928</strain>
    </source>
</reference>
<dbReference type="SMART" id="SM00849">
    <property type="entry name" value="Lactamase_B"/>
    <property type="match status" value="1"/>
</dbReference>
<keyword evidence="2" id="KW-0732">Signal</keyword>
<sequence>MKSLLTVVALMALAGPALAQTAPTPAPAPPAAPQPPLQVQRLATNVNVVIGDGGNILVLNGPEGVLLVDAELPQGAPRVMAAVAAIDPTPLRFVIDTHWHVDHTGGNRYLTGQGAVIIGHDAVRKRRMENQTLRVYNATVPAARYPESLPILTFDNTMTLHLNGQTVRAFHVPGAHTDGDVLVHFVEADVIHMGDVYFAGMYPFIDTGSGGRVQGMIAAVDRVIAMSDEDTKILPAHGPVGTRADLIAYRDMLVRVMNTVQAGINAGQTLEQIQASRPAAAWTLAGEADPFIAVVHDSLTLPAS</sequence>
<dbReference type="Pfam" id="PF00753">
    <property type="entry name" value="Lactamase_B"/>
    <property type="match status" value="1"/>
</dbReference>
<dbReference type="Proteomes" id="UP001501352">
    <property type="component" value="Unassembled WGS sequence"/>
</dbReference>